<dbReference type="AlphaFoldDB" id="A0A150QKA6"/>
<feature type="domain" description="Right handed beta helix" evidence="1">
    <location>
        <begin position="124"/>
        <end position="204"/>
    </location>
</feature>
<dbReference type="InterPro" id="IPR059226">
    <property type="entry name" value="Choice_anch_Q_dom"/>
</dbReference>
<dbReference type="Proteomes" id="UP000075260">
    <property type="component" value="Unassembled WGS sequence"/>
</dbReference>
<dbReference type="SMART" id="SM00710">
    <property type="entry name" value="PbH1"/>
    <property type="match status" value="4"/>
</dbReference>
<reference evidence="2 3" key="1">
    <citation type="submission" date="2014-02" db="EMBL/GenBank/DDBJ databases">
        <title>The small core and large imbalanced accessory genome model reveals a collaborative survival strategy of Sorangium cellulosum strains in nature.</title>
        <authorList>
            <person name="Han K."/>
            <person name="Peng R."/>
            <person name="Blom J."/>
            <person name="Li Y.-Z."/>
        </authorList>
    </citation>
    <scope>NUCLEOTIDE SEQUENCE [LARGE SCALE GENOMIC DNA]</scope>
    <source>
        <strain evidence="2 3">So0008-312</strain>
    </source>
</reference>
<dbReference type="SUPFAM" id="SSF51126">
    <property type="entry name" value="Pectin lyase-like"/>
    <property type="match status" value="1"/>
</dbReference>
<dbReference type="Gene3D" id="2.160.20.10">
    <property type="entry name" value="Single-stranded right-handed beta-helix, Pectin lyase-like"/>
    <property type="match status" value="1"/>
</dbReference>
<evidence type="ECO:0000313" key="2">
    <source>
        <dbReference type="EMBL" id="KYF68437.1"/>
    </source>
</evidence>
<protein>
    <recommendedName>
        <fullName evidence="1">Right handed beta helix domain-containing protein</fullName>
    </recommendedName>
</protein>
<dbReference type="InterPro" id="IPR006626">
    <property type="entry name" value="PbH1"/>
</dbReference>
<sequence>MTFAAVALIHGPAAARTFYVDDVGNDANDGLTARRAWATLQHAVDTMGHGDTTIVLPGVYAGCRIERSGEAGRPKTLRAVPPWGAVVATAGPNNQHGSNIEVEMFDGVVQHWVIDGFDIPGAVRSGVDLRGTRDITVQNCHVHDSGRTGIFTAFSDFVVIQGNESESNGEHGVYTSNSGDFPVVRGNLLHHNQSAGVHMNGDRNFTPGDGLISFAAVEANVIWENGVAGASAINCDGVSDSVIRNNLLFSNHASGISLYAIDGSEGSSRNKVYNNTIVMAEGSRWVINIPASPDGIANPRCNRIVNNILYTPRLDRGSILIYPGGAEDPCFHSDHNVVVNRFSRDGGETIISLAAWQRATGQDRHSFVVAPEALFVDPASDDYRLRLGSPAMNRGAFLGLAVPDDLDGTPRPVGGAVDIGAHEVDTSGAPD</sequence>
<evidence type="ECO:0000313" key="3">
    <source>
        <dbReference type="Proteomes" id="UP000075260"/>
    </source>
</evidence>
<evidence type="ECO:0000259" key="1">
    <source>
        <dbReference type="Pfam" id="PF13229"/>
    </source>
</evidence>
<gene>
    <name evidence="2" type="ORF">BE15_10590</name>
</gene>
<comment type="caution">
    <text evidence="2">The sequence shown here is derived from an EMBL/GenBank/DDBJ whole genome shotgun (WGS) entry which is preliminary data.</text>
</comment>
<dbReference type="NCBIfam" id="NF041518">
    <property type="entry name" value="choice_anch_Q"/>
    <property type="match status" value="1"/>
</dbReference>
<dbReference type="Pfam" id="PF13229">
    <property type="entry name" value="Beta_helix"/>
    <property type="match status" value="1"/>
</dbReference>
<dbReference type="InterPro" id="IPR012334">
    <property type="entry name" value="Pectin_lyas_fold"/>
</dbReference>
<accession>A0A150QKA6</accession>
<proteinExistence type="predicted"/>
<organism evidence="2 3">
    <name type="scientific">Sorangium cellulosum</name>
    <name type="common">Polyangium cellulosum</name>
    <dbReference type="NCBI Taxonomy" id="56"/>
    <lineage>
        <taxon>Bacteria</taxon>
        <taxon>Pseudomonadati</taxon>
        <taxon>Myxococcota</taxon>
        <taxon>Polyangia</taxon>
        <taxon>Polyangiales</taxon>
        <taxon>Polyangiaceae</taxon>
        <taxon>Sorangium</taxon>
    </lineage>
</organism>
<name>A0A150QKA6_SORCE</name>
<dbReference type="EMBL" id="JEMA01000571">
    <property type="protein sequence ID" value="KYF68437.1"/>
    <property type="molecule type" value="Genomic_DNA"/>
</dbReference>
<dbReference type="InterPro" id="IPR011050">
    <property type="entry name" value="Pectin_lyase_fold/virulence"/>
</dbReference>
<dbReference type="InterPro" id="IPR039448">
    <property type="entry name" value="Beta_helix"/>
</dbReference>